<name>A0A2S5DRS8_9BURK</name>
<organism evidence="2 3">
    <name type="scientific">Burkholderia contaminans</name>
    <dbReference type="NCBI Taxonomy" id="488447"/>
    <lineage>
        <taxon>Bacteria</taxon>
        <taxon>Pseudomonadati</taxon>
        <taxon>Pseudomonadota</taxon>
        <taxon>Betaproteobacteria</taxon>
        <taxon>Burkholderiales</taxon>
        <taxon>Burkholderiaceae</taxon>
        <taxon>Burkholderia</taxon>
        <taxon>Burkholderia cepacia complex</taxon>
    </lineage>
</organism>
<dbReference type="AlphaFoldDB" id="A0A2S5DRS8"/>
<evidence type="ECO:0000313" key="3">
    <source>
        <dbReference type="Proteomes" id="UP000238655"/>
    </source>
</evidence>
<feature type="transmembrane region" description="Helical" evidence="1">
    <location>
        <begin position="94"/>
        <end position="111"/>
    </location>
</feature>
<dbReference type="Proteomes" id="UP000238655">
    <property type="component" value="Chromosome 1"/>
</dbReference>
<dbReference type="RefSeq" id="WP_089460875.1">
    <property type="nucleotide sequence ID" value="NZ_CM009575.1"/>
</dbReference>
<keyword evidence="1" id="KW-1133">Transmembrane helix</keyword>
<keyword evidence="1" id="KW-0472">Membrane</keyword>
<comment type="caution">
    <text evidence="2">The sequence shown here is derived from an EMBL/GenBank/DDBJ whole genome shotgun (WGS) entry which is preliminary data.</text>
</comment>
<gene>
    <name evidence="2" type="ORF">C3743_15785</name>
</gene>
<feature type="transmembrane region" description="Helical" evidence="1">
    <location>
        <begin position="45"/>
        <end position="64"/>
    </location>
</feature>
<proteinExistence type="predicted"/>
<reference evidence="2 3" key="1">
    <citation type="submission" date="2018-01" db="EMBL/GenBank/DDBJ databases">
        <title>Successful Treatment of Persistent Burkholderia cepacia Bacteremia with Ceftazidime-Avibactam.</title>
        <authorList>
            <person name="Tamma P."/>
            <person name="Fan Y."/>
            <person name="Bergman Y."/>
            <person name="Sick-Samuels A."/>
            <person name="Hsu A."/>
            <person name="Timp W."/>
            <person name="Simner P."/>
        </authorList>
    </citation>
    <scope>NUCLEOTIDE SEQUENCE [LARGE SCALE GENOMIC DNA]</scope>
    <source>
        <strain evidence="2 3">170816</strain>
    </source>
</reference>
<evidence type="ECO:0000313" key="2">
    <source>
        <dbReference type="EMBL" id="POZ81773.1"/>
    </source>
</evidence>
<sequence>MTHLAIWSVIAVTGGLTLALRLLPLLARRRMTGEISPTMDRFNRAFLACCIASMVVGLLLPAGISPLSGGWHREATLVGVIALYLVISRFYDGLLLAPALALAFVAVRTYFP</sequence>
<keyword evidence="1" id="KW-0812">Transmembrane</keyword>
<evidence type="ECO:0000256" key="1">
    <source>
        <dbReference type="SAM" id="Phobius"/>
    </source>
</evidence>
<feature type="transmembrane region" description="Helical" evidence="1">
    <location>
        <begin position="6"/>
        <end position="24"/>
    </location>
</feature>
<accession>A0A2S5DRS8</accession>
<dbReference type="EMBL" id="PQVP01000002">
    <property type="protein sequence ID" value="POZ81773.1"/>
    <property type="molecule type" value="Genomic_DNA"/>
</dbReference>
<protein>
    <submittedName>
        <fullName evidence="2">Uncharacterized protein</fullName>
    </submittedName>
</protein>